<evidence type="ECO:0000313" key="6">
    <source>
        <dbReference type="EMBL" id="KAL2834646.1"/>
    </source>
</evidence>
<dbReference type="Proteomes" id="UP001610446">
    <property type="component" value="Unassembled WGS sequence"/>
</dbReference>
<dbReference type="InterPro" id="IPR001138">
    <property type="entry name" value="Zn2Cys6_DnaBD"/>
</dbReference>
<dbReference type="PROSITE" id="PS00463">
    <property type="entry name" value="ZN2_CY6_FUNGAL_1"/>
    <property type="match status" value="1"/>
</dbReference>
<dbReference type="SUPFAM" id="SSF57701">
    <property type="entry name" value="Zn2/Cys6 DNA-binding domain"/>
    <property type="match status" value="1"/>
</dbReference>
<evidence type="ECO:0000259" key="5">
    <source>
        <dbReference type="PROSITE" id="PS50048"/>
    </source>
</evidence>
<evidence type="ECO:0000256" key="2">
    <source>
        <dbReference type="ARBA" id="ARBA00023125"/>
    </source>
</evidence>
<keyword evidence="2" id="KW-0238">DNA-binding</keyword>
<dbReference type="CDD" id="cd00067">
    <property type="entry name" value="GAL4"/>
    <property type="match status" value="1"/>
</dbReference>
<accession>A0ABR4J3M3</accession>
<proteinExistence type="predicted"/>
<name>A0ABR4J3M3_9EURO</name>
<evidence type="ECO:0000256" key="1">
    <source>
        <dbReference type="ARBA" id="ARBA00023015"/>
    </source>
</evidence>
<keyword evidence="4" id="KW-0539">Nucleus</keyword>
<reference evidence="6 7" key="1">
    <citation type="submission" date="2024-07" db="EMBL/GenBank/DDBJ databases">
        <title>Section-level genome sequencing and comparative genomics of Aspergillus sections Usti and Cavernicolus.</title>
        <authorList>
            <consortium name="Lawrence Berkeley National Laboratory"/>
            <person name="Nybo J.L."/>
            <person name="Vesth T.C."/>
            <person name="Theobald S."/>
            <person name="Frisvad J.C."/>
            <person name="Larsen T.O."/>
            <person name="Kjaerboelling I."/>
            <person name="Rothschild-Mancinelli K."/>
            <person name="Lyhne E.K."/>
            <person name="Kogle M.E."/>
            <person name="Barry K."/>
            <person name="Clum A."/>
            <person name="Na H."/>
            <person name="Ledsgaard L."/>
            <person name="Lin J."/>
            <person name="Lipzen A."/>
            <person name="Kuo A."/>
            <person name="Riley R."/>
            <person name="Mondo S."/>
            <person name="Labutti K."/>
            <person name="Haridas S."/>
            <person name="Pangalinan J."/>
            <person name="Salamov A.A."/>
            <person name="Simmons B.A."/>
            <person name="Magnuson J.K."/>
            <person name="Chen J."/>
            <person name="Drula E."/>
            <person name="Henrissat B."/>
            <person name="Wiebenga A."/>
            <person name="Lubbers R.J."/>
            <person name="Gomes A.C."/>
            <person name="Makela M.R."/>
            <person name="Stajich J."/>
            <person name="Grigoriev I.V."/>
            <person name="Mortensen U.H."/>
            <person name="De Vries R.P."/>
            <person name="Baker S.E."/>
            <person name="Andersen M.R."/>
        </authorList>
    </citation>
    <scope>NUCLEOTIDE SEQUENCE [LARGE SCALE GENOMIC DNA]</scope>
    <source>
        <strain evidence="6 7">CBS 123904</strain>
    </source>
</reference>
<dbReference type="PROSITE" id="PS50048">
    <property type="entry name" value="ZN2_CY6_FUNGAL_2"/>
    <property type="match status" value="1"/>
</dbReference>
<comment type="caution">
    <text evidence="6">The sequence shown here is derived from an EMBL/GenBank/DDBJ whole genome shotgun (WGS) entry which is preliminary data.</text>
</comment>
<evidence type="ECO:0000313" key="7">
    <source>
        <dbReference type="Proteomes" id="UP001610446"/>
    </source>
</evidence>
<evidence type="ECO:0000256" key="4">
    <source>
        <dbReference type="ARBA" id="ARBA00023242"/>
    </source>
</evidence>
<dbReference type="Pfam" id="PF11951">
    <property type="entry name" value="Fungal_trans_2"/>
    <property type="match status" value="1"/>
</dbReference>
<dbReference type="PANTHER" id="PTHR38791">
    <property type="entry name" value="ZN(II)2CYS6 TRANSCRIPTION FACTOR (EUROFUNG)-RELATED-RELATED"/>
    <property type="match status" value="1"/>
</dbReference>
<gene>
    <name evidence="6" type="ORF">BJY01DRAFT_259456</name>
</gene>
<protein>
    <recommendedName>
        <fullName evidence="5">Zn(2)-C6 fungal-type domain-containing protein</fullName>
    </recommendedName>
</protein>
<dbReference type="PANTHER" id="PTHR38791:SF5">
    <property type="entry name" value="TRANSCRIPTION FACTOR DBAG-RELATED"/>
    <property type="match status" value="1"/>
</dbReference>
<dbReference type="Pfam" id="PF00172">
    <property type="entry name" value="Zn_clus"/>
    <property type="match status" value="1"/>
</dbReference>
<keyword evidence="1" id="KW-0805">Transcription regulation</keyword>
<dbReference type="InterPro" id="IPR036864">
    <property type="entry name" value="Zn2-C6_fun-type_DNA-bd_sf"/>
</dbReference>
<dbReference type="SMART" id="SM00066">
    <property type="entry name" value="GAL4"/>
    <property type="match status" value="1"/>
</dbReference>
<dbReference type="InterPro" id="IPR053175">
    <property type="entry name" value="DHMBA_Reg_Transcription_Factor"/>
</dbReference>
<dbReference type="InterPro" id="IPR021858">
    <property type="entry name" value="Fun_TF"/>
</dbReference>
<evidence type="ECO:0000256" key="3">
    <source>
        <dbReference type="ARBA" id="ARBA00023163"/>
    </source>
</evidence>
<keyword evidence="7" id="KW-1185">Reference proteome</keyword>
<keyword evidence="3" id="KW-0804">Transcription</keyword>
<dbReference type="Gene3D" id="4.10.240.10">
    <property type="entry name" value="Zn(2)-C6 fungal-type DNA-binding domain"/>
    <property type="match status" value="1"/>
</dbReference>
<sequence>MAGVYRGKISMGCALCRKRRLRCDRGQPSCSQCLRVKQECFGYRDPDTLRVYDQSAEVASKAQARYCAGRQCGGPSQQSPTEGSPPSTLPLIYSPISDDQRAMSFVISYYIGTDQHRGLLLFLPSLLENDPSPALKASAKAVGLLGMTAMPHVKQRAREEYSIALCATNSALRDPTTAISDSTLGAVLLLSLYELFTSRPTEMGGGWKDHAQGAAKLLELRGEEQLNSPVGLELFTIVRFQNVISSVFLRLGSRIHNSPTIAALSQIARSKRNEHARPIETLYNMLIDLNDIAIEVDEAHLQSDLEKQQLLIERSILLDARLQAWMTSLGTAWSYKVIDDPRSHLPKSTYPPIYDNRYHIYHGVSIATMWNNYRQTRIVLNEMVRMMALRRWRLQNLPQCQQIIYQSTGIIEHMAGDICDSIPYYFISGEVGFGSIYRVLWPLFIAGRCAAAGSAAKEWATQILDLIGNITGIQQAIGMSHLLKQQKPASVIPGGDLVTETIFNKAARLSPGSD</sequence>
<feature type="domain" description="Zn(2)-C6 fungal-type" evidence="5">
    <location>
        <begin position="12"/>
        <end position="40"/>
    </location>
</feature>
<dbReference type="EMBL" id="JBFXLU010000218">
    <property type="protein sequence ID" value="KAL2834646.1"/>
    <property type="molecule type" value="Genomic_DNA"/>
</dbReference>
<organism evidence="6 7">
    <name type="scientific">Aspergillus pseudoustus</name>
    <dbReference type="NCBI Taxonomy" id="1810923"/>
    <lineage>
        <taxon>Eukaryota</taxon>
        <taxon>Fungi</taxon>
        <taxon>Dikarya</taxon>
        <taxon>Ascomycota</taxon>
        <taxon>Pezizomycotina</taxon>
        <taxon>Eurotiomycetes</taxon>
        <taxon>Eurotiomycetidae</taxon>
        <taxon>Eurotiales</taxon>
        <taxon>Aspergillaceae</taxon>
        <taxon>Aspergillus</taxon>
        <taxon>Aspergillus subgen. Nidulantes</taxon>
    </lineage>
</organism>